<dbReference type="EMBL" id="JAUSRB010000002">
    <property type="protein sequence ID" value="MDP9866973.1"/>
    <property type="molecule type" value="Genomic_DNA"/>
</dbReference>
<evidence type="ECO:0000313" key="3">
    <source>
        <dbReference type="Proteomes" id="UP001230426"/>
    </source>
</evidence>
<gene>
    <name evidence="2" type="ORF">J2S55_006239</name>
</gene>
<accession>A0ABT9RCJ0</accession>
<comment type="caution">
    <text evidence="2">The sequence shown here is derived from an EMBL/GenBank/DDBJ whole genome shotgun (WGS) entry which is preliminary data.</text>
</comment>
<name>A0ABT9RCJ0_9ACTN</name>
<reference evidence="2 3" key="1">
    <citation type="submission" date="2023-07" db="EMBL/GenBank/DDBJ databases">
        <title>Sequencing the genomes of 1000 actinobacteria strains.</title>
        <authorList>
            <person name="Klenk H.-P."/>
        </authorList>
    </citation>
    <scope>NUCLEOTIDE SEQUENCE [LARGE SCALE GENOMIC DNA]</scope>
    <source>
        <strain evidence="2 3">DSM 44109</strain>
    </source>
</reference>
<sequence length="88" mass="8849">MPGDSVAVAGSPSEVDAPRVGVPPVIRARAGHGWHAGQVEGFWRAAGGPDRLLVAVPARRTGAHPASGAVRVRSGVPATAQTGRVRAA</sequence>
<evidence type="ECO:0000313" key="2">
    <source>
        <dbReference type="EMBL" id="MDP9866973.1"/>
    </source>
</evidence>
<proteinExistence type="predicted"/>
<keyword evidence="3" id="KW-1185">Reference proteome</keyword>
<organism evidence="2 3">
    <name type="scientific">Streptosporangium brasiliense</name>
    <dbReference type="NCBI Taxonomy" id="47480"/>
    <lineage>
        <taxon>Bacteria</taxon>
        <taxon>Bacillati</taxon>
        <taxon>Actinomycetota</taxon>
        <taxon>Actinomycetes</taxon>
        <taxon>Streptosporangiales</taxon>
        <taxon>Streptosporangiaceae</taxon>
        <taxon>Streptosporangium</taxon>
    </lineage>
</organism>
<protein>
    <submittedName>
        <fullName evidence="2">Uncharacterized protein</fullName>
    </submittedName>
</protein>
<feature type="region of interest" description="Disordered" evidence="1">
    <location>
        <begin position="63"/>
        <end position="88"/>
    </location>
</feature>
<evidence type="ECO:0000256" key="1">
    <source>
        <dbReference type="SAM" id="MobiDB-lite"/>
    </source>
</evidence>
<dbReference type="Proteomes" id="UP001230426">
    <property type="component" value="Unassembled WGS sequence"/>
</dbReference>